<dbReference type="EMBL" id="JACHJQ010000005">
    <property type="protein sequence ID" value="MBB4909271.1"/>
    <property type="molecule type" value="Genomic_DNA"/>
</dbReference>
<dbReference type="EC" id="2.7.13.3" evidence="2"/>
<keyword evidence="9" id="KW-0472">Membrane</keyword>
<feature type="domain" description="Signal transduction histidine kinase subgroup 3 dimerisation and phosphoacceptor" evidence="11">
    <location>
        <begin position="185"/>
        <end position="250"/>
    </location>
</feature>
<proteinExistence type="predicted"/>
<feature type="domain" description="DUF7134" evidence="12">
    <location>
        <begin position="8"/>
        <end position="167"/>
    </location>
</feature>
<accession>A0A7W7VGE2</accession>
<keyword evidence="5" id="KW-0547">Nucleotide-binding</keyword>
<organism evidence="13 14">
    <name type="scientific">Actinophytocola algeriensis</name>
    <dbReference type="NCBI Taxonomy" id="1768010"/>
    <lineage>
        <taxon>Bacteria</taxon>
        <taxon>Bacillati</taxon>
        <taxon>Actinomycetota</taxon>
        <taxon>Actinomycetes</taxon>
        <taxon>Pseudonocardiales</taxon>
        <taxon>Pseudonocardiaceae</taxon>
    </lineage>
</organism>
<keyword evidence="6 13" id="KW-0418">Kinase</keyword>
<evidence type="ECO:0000256" key="1">
    <source>
        <dbReference type="ARBA" id="ARBA00000085"/>
    </source>
</evidence>
<dbReference type="InterPro" id="IPR055558">
    <property type="entry name" value="DUF7134"/>
</dbReference>
<feature type="transmembrane region" description="Helical" evidence="9">
    <location>
        <begin position="42"/>
        <end position="58"/>
    </location>
</feature>
<evidence type="ECO:0000313" key="13">
    <source>
        <dbReference type="EMBL" id="MBB4909271.1"/>
    </source>
</evidence>
<name>A0A7W7VGE2_9PSEU</name>
<dbReference type="PANTHER" id="PTHR24421:SF10">
    <property type="entry name" value="NITRATE_NITRITE SENSOR PROTEIN NARQ"/>
    <property type="match status" value="1"/>
</dbReference>
<keyword evidence="9" id="KW-0812">Transmembrane</keyword>
<dbReference type="GO" id="GO:0000155">
    <property type="term" value="F:phosphorelay sensor kinase activity"/>
    <property type="evidence" value="ECO:0007669"/>
    <property type="project" value="InterPro"/>
</dbReference>
<sequence>MLTLLRSRYLVAFDVVVAAALLAVVVYAALDANAQDGIAEPRWVSVVVAVFVAGPIAVRRLVPVRAYAVCLAASLVAMLTGVIPTVAMGAPVTAVAIALYLVASEAPRRRSVPALAAGLAGTVAVMLFDRFTDALTEPWGDSLLGVTFGWLVLVTGWALGFAARERRRHAEDEAVRRTEQAVAEERLRIARELHDIVAHNMSLIAVKAGIGNHVAEARPAEAREALRVIEAASRGSLTEMRHLLGVLRSEVDSPALAPAPGPAGIPALVERARTAGVTVSLSLDDTGALPEGIGLSVYRIAQEALTNVVRHAAPTRCAITVAVTEENVRIEVTNTGPRVERGPGGHGLIGMRERVAVYGGTFEAGPQTGGGWRIEAVLPR</sequence>
<keyword evidence="4" id="KW-0808">Transferase</keyword>
<gene>
    <name evidence="13" type="ORF">FHR82_005524</name>
</gene>
<keyword evidence="3" id="KW-0597">Phosphoprotein</keyword>
<dbReference type="GO" id="GO:0005524">
    <property type="term" value="F:ATP binding"/>
    <property type="evidence" value="ECO:0007669"/>
    <property type="project" value="UniProtKB-KW"/>
</dbReference>
<keyword evidence="8" id="KW-0902">Two-component regulatory system</keyword>
<evidence type="ECO:0000256" key="9">
    <source>
        <dbReference type="SAM" id="Phobius"/>
    </source>
</evidence>
<keyword evidence="9" id="KW-1133">Transmembrane helix</keyword>
<evidence type="ECO:0000259" key="11">
    <source>
        <dbReference type="Pfam" id="PF07730"/>
    </source>
</evidence>
<evidence type="ECO:0000256" key="7">
    <source>
        <dbReference type="ARBA" id="ARBA00022840"/>
    </source>
</evidence>
<comment type="caution">
    <text evidence="13">The sequence shown here is derived from an EMBL/GenBank/DDBJ whole genome shotgun (WGS) entry which is preliminary data.</text>
</comment>
<feature type="transmembrane region" description="Helical" evidence="9">
    <location>
        <begin position="143"/>
        <end position="163"/>
    </location>
</feature>
<dbReference type="AlphaFoldDB" id="A0A7W7VGE2"/>
<keyword evidence="7" id="KW-0067">ATP-binding</keyword>
<dbReference type="GO" id="GO:0016020">
    <property type="term" value="C:membrane"/>
    <property type="evidence" value="ECO:0007669"/>
    <property type="project" value="InterPro"/>
</dbReference>
<dbReference type="Proteomes" id="UP000520767">
    <property type="component" value="Unassembled WGS sequence"/>
</dbReference>
<feature type="transmembrane region" description="Helical" evidence="9">
    <location>
        <begin position="89"/>
        <end position="107"/>
    </location>
</feature>
<dbReference type="PANTHER" id="PTHR24421">
    <property type="entry name" value="NITRATE/NITRITE SENSOR PROTEIN NARX-RELATED"/>
    <property type="match status" value="1"/>
</dbReference>
<evidence type="ECO:0000313" key="14">
    <source>
        <dbReference type="Proteomes" id="UP000520767"/>
    </source>
</evidence>
<dbReference type="InterPro" id="IPR011712">
    <property type="entry name" value="Sig_transdc_His_kin_sub3_dim/P"/>
</dbReference>
<dbReference type="RefSeq" id="WP_184813291.1">
    <property type="nucleotide sequence ID" value="NZ_JACHJQ010000005.1"/>
</dbReference>
<dbReference type="GO" id="GO:0046983">
    <property type="term" value="F:protein dimerization activity"/>
    <property type="evidence" value="ECO:0007669"/>
    <property type="project" value="InterPro"/>
</dbReference>
<evidence type="ECO:0000259" key="10">
    <source>
        <dbReference type="Pfam" id="PF02518"/>
    </source>
</evidence>
<evidence type="ECO:0000256" key="3">
    <source>
        <dbReference type="ARBA" id="ARBA00022553"/>
    </source>
</evidence>
<comment type="catalytic activity">
    <reaction evidence="1">
        <text>ATP + protein L-histidine = ADP + protein N-phospho-L-histidine.</text>
        <dbReference type="EC" id="2.7.13.3"/>
    </reaction>
</comment>
<dbReference type="Pfam" id="PF23539">
    <property type="entry name" value="DUF7134"/>
    <property type="match status" value="1"/>
</dbReference>
<evidence type="ECO:0000256" key="4">
    <source>
        <dbReference type="ARBA" id="ARBA00022679"/>
    </source>
</evidence>
<dbReference type="Gene3D" id="1.20.5.1930">
    <property type="match status" value="1"/>
</dbReference>
<evidence type="ECO:0000256" key="8">
    <source>
        <dbReference type="ARBA" id="ARBA00023012"/>
    </source>
</evidence>
<feature type="domain" description="Histidine kinase/HSP90-like ATPase" evidence="10">
    <location>
        <begin position="296"/>
        <end position="379"/>
    </location>
</feature>
<reference evidence="13 14" key="1">
    <citation type="submission" date="2020-08" db="EMBL/GenBank/DDBJ databases">
        <title>Genomic Encyclopedia of Type Strains, Phase III (KMG-III): the genomes of soil and plant-associated and newly described type strains.</title>
        <authorList>
            <person name="Whitman W."/>
        </authorList>
    </citation>
    <scope>NUCLEOTIDE SEQUENCE [LARGE SCALE GENOMIC DNA]</scope>
    <source>
        <strain evidence="13 14">CECT 8960</strain>
    </source>
</reference>
<evidence type="ECO:0000256" key="5">
    <source>
        <dbReference type="ARBA" id="ARBA00022741"/>
    </source>
</evidence>
<evidence type="ECO:0000256" key="6">
    <source>
        <dbReference type="ARBA" id="ARBA00022777"/>
    </source>
</evidence>
<dbReference type="SUPFAM" id="SSF55874">
    <property type="entry name" value="ATPase domain of HSP90 chaperone/DNA topoisomerase II/histidine kinase"/>
    <property type="match status" value="1"/>
</dbReference>
<keyword evidence="14" id="KW-1185">Reference proteome</keyword>
<evidence type="ECO:0000259" key="12">
    <source>
        <dbReference type="Pfam" id="PF23539"/>
    </source>
</evidence>
<dbReference type="InterPro" id="IPR050482">
    <property type="entry name" value="Sensor_HK_TwoCompSys"/>
</dbReference>
<dbReference type="Gene3D" id="3.30.565.10">
    <property type="entry name" value="Histidine kinase-like ATPase, C-terminal domain"/>
    <property type="match status" value="1"/>
</dbReference>
<protein>
    <recommendedName>
        <fullName evidence="2">histidine kinase</fullName>
        <ecNumber evidence="2">2.7.13.3</ecNumber>
    </recommendedName>
</protein>
<dbReference type="Pfam" id="PF02518">
    <property type="entry name" value="HATPase_c"/>
    <property type="match status" value="1"/>
</dbReference>
<feature type="transmembrane region" description="Helical" evidence="9">
    <location>
        <begin position="9"/>
        <end position="30"/>
    </location>
</feature>
<dbReference type="InterPro" id="IPR036890">
    <property type="entry name" value="HATPase_C_sf"/>
</dbReference>
<dbReference type="CDD" id="cd16917">
    <property type="entry name" value="HATPase_UhpB-NarQ-NarX-like"/>
    <property type="match status" value="1"/>
</dbReference>
<dbReference type="Pfam" id="PF07730">
    <property type="entry name" value="HisKA_3"/>
    <property type="match status" value="1"/>
</dbReference>
<dbReference type="InterPro" id="IPR003594">
    <property type="entry name" value="HATPase_dom"/>
</dbReference>
<evidence type="ECO:0000256" key="2">
    <source>
        <dbReference type="ARBA" id="ARBA00012438"/>
    </source>
</evidence>
<feature type="transmembrane region" description="Helical" evidence="9">
    <location>
        <begin position="114"/>
        <end position="131"/>
    </location>
</feature>